<name>A0A1X0DC62_MYCHE</name>
<dbReference type="AlphaFoldDB" id="A0A1X0DC62"/>
<dbReference type="OrthoDB" id="4761571at2"/>
<reference evidence="2 3" key="1">
    <citation type="submission" date="2017-02" db="EMBL/GenBank/DDBJ databases">
        <title>The new phylogeny of genus Mycobacterium.</title>
        <authorList>
            <person name="Tortoli E."/>
            <person name="Trovato A."/>
            <person name="Cirillo D.M."/>
        </authorList>
    </citation>
    <scope>NUCLEOTIDE SEQUENCE [LARGE SCALE GENOMIC DNA]</scope>
    <source>
        <strain evidence="2 3">DSM 44471</strain>
    </source>
</reference>
<evidence type="ECO:0008006" key="4">
    <source>
        <dbReference type="Google" id="ProtNLM"/>
    </source>
</evidence>
<accession>A0A1X0DC62</accession>
<dbReference type="InterPro" id="IPR031702">
    <property type="entry name" value="DUF5078"/>
</dbReference>
<gene>
    <name evidence="2" type="ORF">BST25_20640</name>
</gene>
<dbReference type="Pfam" id="PF16877">
    <property type="entry name" value="DUF5078"/>
    <property type="match status" value="1"/>
</dbReference>
<dbReference type="Proteomes" id="UP000192566">
    <property type="component" value="Unassembled WGS sequence"/>
</dbReference>
<dbReference type="RefSeq" id="WP_083076720.1">
    <property type="nucleotide sequence ID" value="NZ_AP022615.1"/>
</dbReference>
<protein>
    <recommendedName>
        <fullName evidence="4">DUF5078 domain-containing protein</fullName>
    </recommendedName>
</protein>
<dbReference type="STRING" id="53376.BST25_20640"/>
<feature type="signal peptide" evidence="1">
    <location>
        <begin position="1"/>
        <end position="25"/>
    </location>
</feature>
<feature type="chain" id="PRO_5038632794" description="DUF5078 domain-containing protein" evidence="1">
    <location>
        <begin position="26"/>
        <end position="154"/>
    </location>
</feature>
<evidence type="ECO:0000313" key="3">
    <source>
        <dbReference type="Proteomes" id="UP000192566"/>
    </source>
</evidence>
<proteinExistence type="predicted"/>
<evidence type="ECO:0000313" key="2">
    <source>
        <dbReference type="EMBL" id="ORA69789.1"/>
    </source>
</evidence>
<dbReference type="EMBL" id="MVHR01000043">
    <property type="protein sequence ID" value="ORA69789.1"/>
    <property type="molecule type" value="Genomic_DNA"/>
</dbReference>
<evidence type="ECO:0000256" key="1">
    <source>
        <dbReference type="SAM" id="SignalP"/>
    </source>
</evidence>
<comment type="caution">
    <text evidence="2">The sequence shown here is derived from an EMBL/GenBank/DDBJ whole genome shotgun (WGS) entry which is preliminary data.</text>
</comment>
<keyword evidence="1" id="KW-0732">Signal</keyword>
<organism evidence="2 3">
    <name type="scientific">Mycobacterium heidelbergense</name>
    <dbReference type="NCBI Taxonomy" id="53376"/>
    <lineage>
        <taxon>Bacteria</taxon>
        <taxon>Bacillati</taxon>
        <taxon>Actinomycetota</taxon>
        <taxon>Actinomycetes</taxon>
        <taxon>Mycobacteriales</taxon>
        <taxon>Mycobacteriaceae</taxon>
        <taxon>Mycobacterium</taxon>
        <taxon>Mycobacterium simiae complex</taxon>
    </lineage>
</organism>
<keyword evidence="3" id="KW-1185">Reference proteome</keyword>
<sequence length="154" mass="17433">MSRPSSSLRAGVVFSAFLLALSIAAAIFPKTAAADSTEDFPIPRRMIATTCDAEQILAATRDTSPVYYQRYMIDFNNHPNVQQATIDKIHWFYSLSPEGRRDYSEHFYDGGVDPLWLAWPNHFKIFFNNKGVVAKSTDACNQYPPGDMSVWNWS</sequence>